<dbReference type="VEuPathDB" id="TriTrypDB:BSAL_87900"/>
<gene>
    <name evidence="1" type="ORF">BSAL_87900</name>
</gene>
<evidence type="ECO:0000313" key="2">
    <source>
        <dbReference type="Proteomes" id="UP000051952"/>
    </source>
</evidence>
<dbReference type="PANTHER" id="PTHR13179">
    <property type="entry name" value="DEP DOMAIN CONTAINING PROTEIN 5"/>
    <property type="match status" value="1"/>
</dbReference>
<dbReference type="Proteomes" id="UP000051952">
    <property type="component" value="Unassembled WGS sequence"/>
</dbReference>
<reference evidence="2" key="1">
    <citation type="submission" date="2015-09" db="EMBL/GenBank/DDBJ databases">
        <authorList>
            <consortium name="Pathogen Informatics"/>
        </authorList>
    </citation>
    <scope>NUCLEOTIDE SEQUENCE [LARGE SCALE GENOMIC DNA]</scope>
    <source>
        <strain evidence="2">Lake Konstanz</strain>
    </source>
</reference>
<dbReference type="GO" id="GO:0010508">
    <property type="term" value="P:positive regulation of autophagy"/>
    <property type="evidence" value="ECO:0007669"/>
    <property type="project" value="TreeGrafter"/>
</dbReference>
<evidence type="ECO:0000313" key="1">
    <source>
        <dbReference type="EMBL" id="CUG83905.1"/>
    </source>
</evidence>
<accession>A0A0S4J4T6</accession>
<dbReference type="OrthoDB" id="438939at2759"/>
<organism evidence="1 2">
    <name type="scientific">Bodo saltans</name>
    <name type="common">Flagellated protozoan</name>
    <dbReference type="NCBI Taxonomy" id="75058"/>
    <lineage>
        <taxon>Eukaryota</taxon>
        <taxon>Discoba</taxon>
        <taxon>Euglenozoa</taxon>
        <taxon>Kinetoplastea</taxon>
        <taxon>Metakinetoplastina</taxon>
        <taxon>Eubodonida</taxon>
        <taxon>Bodonidae</taxon>
        <taxon>Bodo</taxon>
    </lineage>
</organism>
<keyword evidence="2" id="KW-1185">Reference proteome</keyword>
<dbReference type="PANTHER" id="PTHR13179:SF8">
    <property type="entry name" value="GATOR COMPLEX PROTEIN DEPDC5"/>
    <property type="match status" value="1"/>
</dbReference>
<dbReference type="InterPro" id="IPR027244">
    <property type="entry name" value="IML1"/>
</dbReference>
<protein>
    <submittedName>
        <fullName evidence="1">Uncharacterized protein</fullName>
    </submittedName>
</protein>
<dbReference type="GO" id="GO:1904262">
    <property type="term" value="P:negative regulation of TORC1 signaling"/>
    <property type="evidence" value="ECO:0007669"/>
    <property type="project" value="TreeGrafter"/>
</dbReference>
<dbReference type="GO" id="GO:1990130">
    <property type="term" value="C:GATOR1 complex"/>
    <property type="evidence" value="ECO:0007669"/>
    <property type="project" value="TreeGrafter"/>
</dbReference>
<name>A0A0S4J4T6_BODSA</name>
<sequence length="556" mass="63386">MPYSQVHAFPLHQEGTECCVRLDGVRRTADVYVSAAKVQQLRWQAAHPERRLEAVWAILCTVPILPLYGQRPEYSQDSMRDDGRRQYWMNSKPQANQMSRGSHIPLQIKEYLLQRLHQQYQIVSVKHQGSSTVAAAGHQDGLDGAHGGLTTVTTASGSSWSRRLQPLEEVEVTIGHQNQTLKIADDGKGIYVQRSLHKGMYESNTAHLVAYEFMLLNHSDLSFHPRVVKLEAAIGERARFDWRSLDEYLCQRDHSTIPNAALRDRQVCFVLLPSERPSDRRRKPVVPFDAFKAFVTSRFSTKLKPREGTPDDLWVFNNEPLEYASNSISALATQEPGHTGVETGKEFLKTVALEHNKDDPMDAPDRILRRPVDTNNGQTNHDVFIDDRVMGADIDLSPYYHEECAYVMRLSWLCCASTIISDWTKGLQHNASKYGIRVVQVPCTYDITQCGCHLQSQFHAMGDLGMDEERFRSDLMIRLAKEYGYFPEVREMNRNCRLVHSSGLCFVASLPDHQGLVWSENYVWKSGNAEQRALLEDFRSAVAETNRSLRKQTMMT</sequence>
<proteinExistence type="predicted"/>
<dbReference type="GO" id="GO:0005096">
    <property type="term" value="F:GTPase activator activity"/>
    <property type="evidence" value="ECO:0007669"/>
    <property type="project" value="InterPro"/>
</dbReference>
<dbReference type="AlphaFoldDB" id="A0A0S4J4T6"/>
<dbReference type="EMBL" id="CYKH01001106">
    <property type="protein sequence ID" value="CUG83905.1"/>
    <property type="molecule type" value="Genomic_DNA"/>
</dbReference>